<comment type="caution">
    <text evidence="3">The sequence shown here is derived from an EMBL/GenBank/DDBJ whole genome shotgun (WGS) entry which is preliminary data.</text>
</comment>
<evidence type="ECO:0000313" key="4">
    <source>
        <dbReference type="Proteomes" id="UP001530293"/>
    </source>
</evidence>
<feature type="compositionally biased region" description="Basic and acidic residues" evidence="2">
    <location>
        <begin position="183"/>
        <end position="196"/>
    </location>
</feature>
<gene>
    <name evidence="3" type="ORF">ACHAWU_005494</name>
</gene>
<evidence type="ECO:0000256" key="2">
    <source>
        <dbReference type="SAM" id="MobiDB-lite"/>
    </source>
</evidence>
<feature type="compositionally biased region" description="Acidic residues" evidence="2">
    <location>
        <begin position="142"/>
        <end position="152"/>
    </location>
</feature>
<reference evidence="3 4" key="1">
    <citation type="submission" date="2024-10" db="EMBL/GenBank/DDBJ databases">
        <title>Updated reference genomes for cyclostephanoid diatoms.</title>
        <authorList>
            <person name="Roberts W.R."/>
            <person name="Alverson A.J."/>
        </authorList>
    </citation>
    <scope>NUCLEOTIDE SEQUENCE [LARGE SCALE GENOMIC DNA]</scope>
    <source>
        <strain evidence="3 4">AJA232-27</strain>
    </source>
</reference>
<protein>
    <recommendedName>
        <fullName evidence="5">Succinate dehydrogenase assembly factor 4, mitochondrial</fullName>
    </recommendedName>
</protein>
<dbReference type="AlphaFoldDB" id="A0ABD3N1F0"/>
<dbReference type="InterPro" id="IPR012875">
    <property type="entry name" value="SDHF4"/>
</dbReference>
<proteinExistence type="inferred from homology"/>
<name>A0ABD3N1F0_9STRA</name>
<comment type="similarity">
    <text evidence="1">Belongs to the SDHAF4 family.</text>
</comment>
<evidence type="ECO:0000256" key="1">
    <source>
        <dbReference type="ARBA" id="ARBA00005701"/>
    </source>
</evidence>
<sequence length="196" mass="21712">MKSLSNGLRYYSSKFVMLQLLPQRSLNRGIGIIAANAAPTFLLRCRGHLPAPLPVYASLRTLSCRVGQHQQWGGTMLQCGSLNTVKYQPSRLIHVSTFHLKSINDVQITMESSGSSSKTEHNNNNSSSSKSNSSCSQGITTTDEEEEMEQEEMFVIADPVLGLGNNREWGGPRRGGSMPEPTRFGDWERKGRCTDF</sequence>
<feature type="compositionally biased region" description="Low complexity" evidence="2">
    <location>
        <begin position="122"/>
        <end position="136"/>
    </location>
</feature>
<dbReference type="EMBL" id="JALLBG020000070">
    <property type="protein sequence ID" value="KAL3768036.1"/>
    <property type="molecule type" value="Genomic_DNA"/>
</dbReference>
<feature type="region of interest" description="Disordered" evidence="2">
    <location>
        <begin position="111"/>
        <end position="196"/>
    </location>
</feature>
<keyword evidence="4" id="KW-1185">Reference proteome</keyword>
<evidence type="ECO:0008006" key="5">
    <source>
        <dbReference type="Google" id="ProtNLM"/>
    </source>
</evidence>
<evidence type="ECO:0000313" key="3">
    <source>
        <dbReference type="EMBL" id="KAL3768036.1"/>
    </source>
</evidence>
<organism evidence="3 4">
    <name type="scientific">Discostella pseudostelligera</name>
    <dbReference type="NCBI Taxonomy" id="259834"/>
    <lineage>
        <taxon>Eukaryota</taxon>
        <taxon>Sar</taxon>
        <taxon>Stramenopiles</taxon>
        <taxon>Ochrophyta</taxon>
        <taxon>Bacillariophyta</taxon>
        <taxon>Coscinodiscophyceae</taxon>
        <taxon>Thalassiosirophycidae</taxon>
        <taxon>Stephanodiscales</taxon>
        <taxon>Stephanodiscaceae</taxon>
        <taxon>Discostella</taxon>
    </lineage>
</organism>
<accession>A0ABD3N1F0</accession>
<dbReference type="Pfam" id="PF07896">
    <property type="entry name" value="DUF1674"/>
    <property type="match status" value="1"/>
</dbReference>
<dbReference type="Proteomes" id="UP001530293">
    <property type="component" value="Unassembled WGS sequence"/>
</dbReference>